<proteinExistence type="inferred from homology"/>
<evidence type="ECO:0000256" key="3">
    <source>
        <dbReference type="ARBA" id="ARBA00022643"/>
    </source>
</evidence>
<dbReference type="PANTHER" id="PTHR43656:SF5">
    <property type="entry name" value="NADH:FLAVIN OXIDOREDUCTASE_NADH OXIDASE N-TERMINAL DOMAIN-CONTAINING PROTEIN"/>
    <property type="match status" value="1"/>
</dbReference>
<gene>
    <name evidence="6" type="ORF">KHLLAP_LOCUS7930</name>
</gene>
<protein>
    <submittedName>
        <fullName evidence="6">Uu.00g086480.m01.CDS01</fullName>
    </submittedName>
</protein>
<comment type="caution">
    <text evidence="6">The sequence shown here is derived from an EMBL/GenBank/DDBJ whole genome shotgun (WGS) entry which is preliminary data.</text>
</comment>
<comment type="similarity">
    <text evidence="1">Belongs to the NADH:flavin oxidoreductase/NADH oxidase family.</text>
</comment>
<dbReference type="EMBL" id="CAUWAG010000010">
    <property type="protein sequence ID" value="CAJ2507462.1"/>
    <property type="molecule type" value="Genomic_DNA"/>
</dbReference>
<evidence type="ECO:0000313" key="7">
    <source>
        <dbReference type="Proteomes" id="UP001295740"/>
    </source>
</evidence>
<dbReference type="Gene3D" id="3.20.20.70">
    <property type="entry name" value="Aldolase class I"/>
    <property type="match status" value="1"/>
</dbReference>
<evidence type="ECO:0000256" key="2">
    <source>
        <dbReference type="ARBA" id="ARBA00022630"/>
    </source>
</evidence>
<dbReference type="InterPro" id="IPR001155">
    <property type="entry name" value="OxRdtase_FMN_N"/>
</dbReference>
<dbReference type="InterPro" id="IPR051799">
    <property type="entry name" value="NADH_flavin_oxidoreductase"/>
</dbReference>
<keyword evidence="3" id="KW-0288">FMN</keyword>
<feature type="domain" description="NADH:flavin oxidoreductase/NADH oxidase N-terminal" evidence="5">
    <location>
        <begin position="27"/>
        <end position="364"/>
    </location>
</feature>
<accession>A0AAI8VMS4</accession>
<dbReference type="InterPro" id="IPR013785">
    <property type="entry name" value="Aldolase_TIM"/>
</dbReference>
<keyword evidence="7" id="KW-1185">Reference proteome</keyword>
<keyword evidence="2" id="KW-0285">Flavoprotein</keyword>
<dbReference type="SUPFAM" id="SSF51395">
    <property type="entry name" value="FMN-linked oxidoreductases"/>
    <property type="match status" value="1"/>
</dbReference>
<sequence>MPNRYPAKGEVDPAPLGEPLHLAFSGRTAKNRLIKASTSEHMSSWSPDEPSKRGTPTKELINLYRHYGAAGWGIILTGDVLIHPEHLEAAGNTIITPGAPFEGPRFDTFAKLATEAKAGGSLVIAQVLHPGRLAVPELQADPVSASDIQLVKSVGEVKYNKPHAASEQEIRELQAAFVHSAVYLERAGFDGIEINAAHGHLLAQFLSASTNRRTDLYGGSPANRARFLYEVIDGVCAARSSPAFVVAVKLNSVEFQDRGMTTDEAAQLAHMLEQQGVDLVELTGGTYEDPAWHHRRDTTRVREAFFLEFAAGIAPRLRKTRSVVTGGLRSVAAMVGALDTVDAVALARPACAEPRLPLDILAGRVKACCQAGGGGRSGLCDDDAHGRRAADADRA</sequence>
<reference evidence="6" key="1">
    <citation type="submission" date="2023-10" db="EMBL/GenBank/DDBJ databases">
        <authorList>
            <person name="Hackl T."/>
        </authorList>
    </citation>
    <scope>NUCLEOTIDE SEQUENCE</scope>
</reference>
<evidence type="ECO:0000259" key="5">
    <source>
        <dbReference type="Pfam" id="PF00724"/>
    </source>
</evidence>
<dbReference type="Proteomes" id="UP001295740">
    <property type="component" value="Unassembled WGS sequence"/>
</dbReference>
<dbReference type="AlphaFoldDB" id="A0AAI8VMS4"/>
<dbReference type="Pfam" id="PF00724">
    <property type="entry name" value="Oxidored_FMN"/>
    <property type="match status" value="1"/>
</dbReference>
<evidence type="ECO:0000256" key="1">
    <source>
        <dbReference type="ARBA" id="ARBA00005979"/>
    </source>
</evidence>
<dbReference type="PANTHER" id="PTHR43656">
    <property type="entry name" value="BINDING OXIDOREDUCTASE, PUTATIVE (AFU_ORTHOLOGUE AFUA_2G08260)-RELATED"/>
    <property type="match status" value="1"/>
</dbReference>
<keyword evidence="4" id="KW-0560">Oxidoreductase</keyword>
<organism evidence="6 7">
    <name type="scientific">Anthostomella pinea</name>
    <dbReference type="NCBI Taxonomy" id="933095"/>
    <lineage>
        <taxon>Eukaryota</taxon>
        <taxon>Fungi</taxon>
        <taxon>Dikarya</taxon>
        <taxon>Ascomycota</taxon>
        <taxon>Pezizomycotina</taxon>
        <taxon>Sordariomycetes</taxon>
        <taxon>Xylariomycetidae</taxon>
        <taxon>Xylariales</taxon>
        <taxon>Xylariaceae</taxon>
        <taxon>Anthostomella</taxon>
    </lineage>
</organism>
<dbReference type="GO" id="GO:0016491">
    <property type="term" value="F:oxidoreductase activity"/>
    <property type="evidence" value="ECO:0007669"/>
    <property type="project" value="UniProtKB-KW"/>
</dbReference>
<name>A0AAI8VMS4_9PEZI</name>
<evidence type="ECO:0000256" key="4">
    <source>
        <dbReference type="ARBA" id="ARBA00023002"/>
    </source>
</evidence>
<dbReference type="GO" id="GO:0010181">
    <property type="term" value="F:FMN binding"/>
    <property type="evidence" value="ECO:0007669"/>
    <property type="project" value="InterPro"/>
</dbReference>
<evidence type="ECO:0000313" key="6">
    <source>
        <dbReference type="EMBL" id="CAJ2507462.1"/>
    </source>
</evidence>